<dbReference type="SMART" id="SM00192">
    <property type="entry name" value="LDLa"/>
    <property type="match status" value="1"/>
</dbReference>
<evidence type="ECO:0008006" key="5">
    <source>
        <dbReference type="Google" id="ProtNLM"/>
    </source>
</evidence>
<proteinExistence type="predicted"/>
<evidence type="ECO:0000313" key="4">
    <source>
        <dbReference type="Proteomes" id="UP001432322"/>
    </source>
</evidence>
<dbReference type="InterPro" id="IPR002172">
    <property type="entry name" value="LDrepeatLR_classA_rpt"/>
</dbReference>
<evidence type="ECO:0000256" key="2">
    <source>
        <dbReference type="PROSITE-ProRule" id="PRU00124"/>
    </source>
</evidence>
<dbReference type="Pfam" id="PF00057">
    <property type="entry name" value="Ldl_recept_a"/>
    <property type="match status" value="1"/>
</dbReference>
<dbReference type="PROSITE" id="PS50068">
    <property type="entry name" value="LDLRA_2"/>
    <property type="match status" value="1"/>
</dbReference>
<evidence type="ECO:0000256" key="1">
    <source>
        <dbReference type="ARBA" id="ARBA00023157"/>
    </source>
</evidence>
<dbReference type="AlphaFoldDB" id="A0AAV5USM6"/>
<comment type="caution">
    <text evidence="3">The sequence shown here is derived from an EMBL/GenBank/DDBJ whole genome shotgun (WGS) entry which is preliminary data.</text>
</comment>
<dbReference type="EMBL" id="BTSY01000001">
    <property type="protein sequence ID" value="GMT10151.1"/>
    <property type="molecule type" value="Genomic_DNA"/>
</dbReference>
<evidence type="ECO:0000313" key="3">
    <source>
        <dbReference type="EMBL" id="GMT10151.1"/>
    </source>
</evidence>
<accession>A0AAV5USM6</accession>
<dbReference type="PANTHER" id="PTHR20967">
    <property type="entry name" value="PROHORMONE-4"/>
    <property type="match status" value="1"/>
</dbReference>
<protein>
    <recommendedName>
        <fullName evidence="5">Lipoprotein receptor</fullName>
    </recommendedName>
</protein>
<sequence>YHRASRPLHLATHTIMQQRSYSRLGWEVCATVVLLAVATDAFSIRDFVRVGGKRAVDEPVKCPTWHPFECPSGQCVPIKYLCDGSPDCQDGYDEDKNMCTAATRPPVEETAAFLNAVITAHSPDFFVKVFGPKARNRFEEMGGVDRVAVAISQSPTNDVFAKEVGMDGDEMMRMTEVMEGVMNGSGDLGFNVRNTVRTKGLTADEANSFRFLVQKLQETGFF</sequence>
<dbReference type="SUPFAM" id="SSF57424">
    <property type="entry name" value="LDL receptor-like module"/>
    <property type="match status" value="1"/>
</dbReference>
<gene>
    <name evidence="3" type="ORF">PFISCL1PPCAC_1448</name>
</gene>
<feature type="non-terminal residue" evidence="3">
    <location>
        <position position="1"/>
    </location>
</feature>
<dbReference type="PANTHER" id="PTHR20967:SF0">
    <property type="entry name" value="PROHORMONE-4"/>
    <property type="match status" value="1"/>
</dbReference>
<dbReference type="InterPro" id="IPR023415">
    <property type="entry name" value="LDLR_class-A_CS"/>
</dbReference>
<keyword evidence="1 2" id="KW-1015">Disulfide bond</keyword>
<comment type="caution">
    <text evidence="2">Lacks conserved residue(s) required for the propagation of feature annotation.</text>
</comment>
<dbReference type="Gene3D" id="4.10.400.10">
    <property type="entry name" value="Low-density Lipoprotein Receptor"/>
    <property type="match status" value="1"/>
</dbReference>
<dbReference type="Proteomes" id="UP001432322">
    <property type="component" value="Unassembled WGS sequence"/>
</dbReference>
<name>A0AAV5USM6_9BILA</name>
<dbReference type="PROSITE" id="PS01209">
    <property type="entry name" value="LDLRA_1"/>
    <property type="match status" value="1"/>
</dbReference>
<dbReference type="CDD" id="cd00112">
    <property type="entry name" value="LDLa"/>
    <property type="match status" value="1"/>
</dbReference>
<reference evidence="3" key="1">
    <citation type="submission" date="2023-10" db="EMBL/GenBank/DDBJ databases">
        <title>Genome assembly of Pristionchus species.</title>
        <authorList>
            <person name="Yoshida K."/>
            <person name="Sommer R.J."/>
        </authorList>
    </citation>
    <scope>NUCLEOTIDE SEQUENCE</scope>
    <source>
        <strain evidence="3">RS5133</strain>
    </source>
</reference>
<dbReference type="InterPro" id="IPR036055">
    <property type="entry name" value="LDL_receptor-like_sf"/>
</dbReference>
<feature type="disulfide bond" evidence="2">
    <location>
        <begin position="70"/>
        <end position="88"/>
    </location>
</feature>
<dbReference type="InterPro" id="IPR053103">
    <property type="entry name" value="IDLSRF-like_peptide"/>
</dbReference>
<keyword evidence="4" id="KW-1185">Reference proteome</keyword>
<organism evidence="3 4">
    <name type="scientific">Pristionchus fissidentatus</name>
    <dbReference type="NCBI Taxonomy" id="1538716"/>
    <lineage>
        <taxon>Eukaryota</taxon>
        <taxon>Metazoa</taxon>
        <taxon>Ecdysozoa</taxon>
        <taxon>Nematoda</taxon>
        <taxon>Chromadorea</taxon>
        <taxon>Rhabditida</taxon>
        <taxon>Rhabditina</taxon>
        <taxon>Diplogasteromorpha</taxon>
        <taxon>Diplogasteroidea</taxon>
        <taxon>Neodiplogasteridae</taxon>
        <taxon>Pristionchus</taxon>
    </lineage>
</organism>